<reference evidence="3" key="1">
    <citation type="submission" date="2022-10" db="EMBL/GenBank/DDBJ databases">
        <authorList>
            <person name="Chen Y."/>
            <person name="Dougan E. K."/>
            <person name="Chan C."/>
            <person name="Rhodes N."/>
            <person name="Thang M."/>
        </authorList>
    </citation>
    <scope>NUCLEOTIDE SEQUENCE</scope>
</reference>
<feature type="compositionally biased region" description="Low complexity" evidence="1">
    <location>
        <begin position="251"/>
        <end position="262"/>
    </location>
</feature>
<comment type="caution">
    <text evidence="3">The sequence shown here is derived from an EMBL/GenBank/DDBJ whole genome shotgun (WGS) entry which is preliminary data.</text>
</comment>
<name>A0A9P1DTF5_9DINO</name>
<feature type="compositionally biased region" description="Polar residues" evidence="1">
    <location>
        <begin position="238"/>
        <end position="250"/>
    </location>
</feature>
<feature type="region of interest" description="Disordered" evidence="1">
    <location>
        <begin position="218"/>
        <end position="275"/>
    </location>
</feature>
<dbReference type="EMBL" id="CAMXCT020006553">
    <property type="protein sequence ID" value="CAL1169193.1"/>
    <property type="molecule type" value="Genomic_DNA"/>
</dbReference>
<keyword evidence="2" id="KW-0472">Membrane</keyword>
<evidence type="ECO:0000313" key="4">
    <source>
        <dbReference type="EMBL" id="CAL4803130.1"/>
    </source>
</evidence>
<keyword evidence="2" id="KW-0812">Transmembrane</keyword>
<organism evidence="3">
    <name type="scientific">Cladocopium goreaui</name>
    <dbReference type="NCBI Taxonomy" id="2562237"/>
    <lineage>
        <taxon>Eukaryota</taxon>
        <taxon>Sar</taxon>
        <taxon>Alveolata</taxon>
        <taxon>Dinophyceae</taxon>
        <taxon>Suessiales</taxon>
        <taxon>Symbiodiniaceae</taxon>
        <taxon>Cladocopium</taxon>
    </lineage>
</organism>
<dbReference type="EMBL" id="CAMXCT010006553">
    <property type="protein sequence ID" value="CAI4015818.1"/>
    <property type="molecule type" value="Genomic_DNA"/>
</dbReference>
<keyword evidence="5" id="KW-1185">Reference proteome</keyword>
<dbReference type="EMBL" id="CAMXCT030006553">
    <property type="protein sequence ID" value="CAL4803130.1"/>
    <property type="molecule type" value="Genomic_DNA"/>
</dbReference>
<evidence type="ECO:0000313" key="5">
    <source>
        <dbReference type="Proteomes" id="UP001152797"/>
    </source>
</evidence>
<feature type="transmembrane region" description="Helical" evidence="2">
    <location>
        <begin position="87"/>
        <end position="108"/>
    </location>
</feature>
<keyword evidence="2" id="KW-1133">Transmembrane helix</keyword>
<dbReference type="AlphaFoldDB" id="A0A9P1DTF5"/>
<sequence>MKQKQSKDFKIQMTNVNKFNKKFNPTHMSPQHPMEKVVDLKMSQNKMMVDFLFLLFLLYVQYRLIPEWKHHRRQSSTSPTATSMADLRSGMVLGVVLMLMMGMLVMMVPGEASRSRSRSDPQPEYANVQQWTDEMRNFVATTFVLSAKAYWIDGQHDQFSIENMFNHLRLAALLLKNDEKEAVEYFITAVEVNDSEEIMAQVAQTIADAHGRELVVERPAGSDEREQGDRDGQDPEPGSSNNNTLGRSSENTTLNSRTTQNTTEEENDKIEQAMAEARASLRRGIRVLQSRATRYEELGDHDAAEEVRRQIDDMEAMESSI</sequence>
<evidence type="ECO:0000256" key="1">
    <source>
        <dbReference type="SAM" id="MobiDB-lite"/>
    </source>
</evidence>
<accession>A0A9P1DTF5</accession>
<reference evidence="4 5" key="2">
    <citation type="submission" date="2024-05" db="EMBL/GenBank/DDBJ databases">
        <authorList>
            <person name="Chen Y."/>
            <person name="Shah S."/>
            <person name="Dougan E. K."/>
            <person name="Thang M."/>
            <person name="Chan C."/>
        </authorList>
    </citation>
    <scope>NUCLEOTIDE SEQUENCE [LARGE SCALE GENOMIC DNA]</scope>
</reference>
<dbReference type="Proteomes" id="UP001152797">
    <property type="component" value="Unassembled WGS sequence"/>
</dbReference>
<feature type="compositionally biased region" description="Basic and acidic residues" evidence="1">
    <location>
        <begin position="218"/>
        <end position="233"/>
    </location>
</feature>
<protein>
    <submittedName>
        <fullName evidence="3">Uncharacterized protein</fullName>
    </submittedName>
</protein>
<evidence type="ECO:0000313" key="3">
    <source>
        <dbReference type="EMBL" id="CAI4015818.1"/>
    </source>
</evidence>
<gene>
    <name evidence="3" type="ORF">C1SCF055_LOCUS40623</name>
</gene>
<evidence type="ECO:0000256" key="2">
    <source>
        <dbReference type="SAM" id="Phobius"/>
    </source>
</evidence>
<proteinExistence type="predicted"/>